<evidence type="ECO:0000256" key="4">
    <source>
        <dbReference type="ARBA" id="ARBA00022692"/>
    </source>
</evidence>
<keyword evidence="5 8" id="KW-1133">Transmembrane helix</keyword>
<dbReference type="InterPro" id="IPR011701">
    <property type="entry name" value="MFS"/>
</dbReference>
<proteinExistence type="inferred from homology"/>
<reference evidence="10" key="1">
    <citation type="journal article" date="2020" name="Stud. Mycol.">
        <title>101 Dothideomycetes genomes: a test case for predicting lifestyles and emergence of pathogens.</title>
        <authorList>
            <person name="Haridas S."/>
            <person name="Albert R."/>
            <person name="Binder M."/>
            <person name="Bloem J."/>
            <person name="Labutti K."/>
            <person name="Salamov A."/>
            <person name="Andreopoulos B."/>
            <person name="Baker S."/>
            <person name="Barry K."/>
            <person name="Bills G."/>
            <person name="Bluhm B."/>
            <person name="Cannon C."/>
            <person name="Castanera R."/>
            <person name="Culley D."/>
            <person name="Daum C."/>
            <person name="Ezra D."/>
            <person name="Gonzalez J."/>
            <person name="Henrissat B."/>
            <person name="Kuo A."/>
            <person name="Liang C."/>
            <person name="Lipzen A."/>
            <person name="Lutzoni F."/>
            <person name="Magnuson J."/>
            <person name="Mondo S."/>
            <person name="Nolan M."/>
            <person name="Ohm R."/>
            <person name="Pangilinan J."/>
            <person name="Park H.-J."/>
            <person name="Ramirez L."/>
            <person name="Alfaro M."/>
            <person name="Sun H."/>
            <person name="Tritt A."/>
            <person name="Yoshinaga Y."/>
            <person name="Zwiers L.-H."/>
            <person name="Turgeon B."/>
            <person name="Goodwin S."/>
            <person name="Spatafora J."/>
            <person name="Crous P."/>
            <person name="Grigoriev I."/>
        </authorList>
    </citation>
    <scope>NUCLEOTIDE SEQUENCE</scope>
    <source>
        <strain evidence="10">ATCC 74209</strain>
    </source>
</reference>
<feature type="domain" description="Major facilitator superfamily (MFS) profile" evidence="9">
    <location>
        <begin position="41"/>
        <end position="539"/>
    </location>
</feature>
<dbReference type="PANTHER" id="PTHR23501:SF163">
    <property type="entry name" value="EFFLUX PUMP ALNA"/>
    <property type="match status" value="1"/>
</dbReference>
<dbReference type="GO" id="GO:0022857">
    <property type="term" value="F:transmembrane transporter activity"/>
    <property type="evidence" value="ECO:0007669"/>
    <property type="project" value="InterPro"/>
</dbReference>
<dbReference type="InterPro" id="IPR020846">
    <property type="entry name" value="MFS_dom"/>
</dbReference>
<evidence type="ECO:0000256" key="1">
    <source>
        <dbReference type="ARBA" id="ARBA00004141"/>
    </source>
</evidence>
<feature type="transmembrane region" description="Helical" evidence="8">
    <location>
        <begin position="307"/>
        <end position="335"/>
    </location>
</feature>
<comment type="caution">
    <text evidence="10">The sequence shown here is derived from an EMBL/GenBank/DDBJ whole genome shotgun (WGS) entry which is preliminary data.</text>
</comment>
<dbReference type="FunFam" id="1.20.1250.20:FF:000429">
    <property type="entry name" value="MFS drug efflux transporter, putative"/>
    <property type="match status" value="1"/>
</dbReference>
<feature type="transmembrane region" description="Helical" evidence="8">
    <location>
        <begin position="372"/>
        <end position="390"/>
    </location>
</feature>
<dbReference type="PROSITE" id="PS50850">
    <property type="entry name" value="MFS"/>
    <property type="match status" value="1"/>
</dbReference>
<evidence type="ECO:0000256" key="5">
    <source>
        <dbReference type="ARBA" id="ARBA00022989"/>
    </source>
</evidence>
<dbReference type="Proteomes" id="UP000799536">
    <property type="component" value="Unassembled WGS sequence"/>
</dbReference>
<feature type="transmembrane region" description="Helical" evidence="8">
    <location>
        <begin position="430"/>
        <end position="454"/>
    </location>
</feature>
<feature type="transmembrane region" description="Helical" evidence="8">
    <location>
        <begin position="512"/>
        <end position="532"/>
    </location>
</feature>
<dbReference type="GO" id="GO:0005886">
    <property type="term" value="C:plasma membrane"/>
    <property type="evidence" value="ECO:0007669"/>
    <property type="project" value="TreeGrafter"/>
</dbReference>
<dbReference type="OrthoDB" id="10021397at2759"/>
<feature type="transmembrane region" description="Helical" evidence="8">
    <location>
        <begin position="106"/>
        <end position="125"/>
    </location>
</feature>
<feature type="compositionally biased region" description="Polar residues" evidence="7">
    <location>
        <begin position="15"/>
        <end position="26"/>
    </location>
</feature>
<feature type="transmembrane region" description="Helical" evidence="8">
    <location>
        <begin position="266"/>
        <end position="286"/>
    </location>
</feature>
<evidence type="ECO:0000313" key="10">
    <source>
        <dbReference type="EMBL" id="KAF2199790.1"/>
    </source>
</evidence>
<keyword evidence="3" id="KW-0813">Transport</keyword>
<dbReference type="EMBL" id="ML994055">
    <property type="protein sequence ID" value="KAF2199790.1"/>
    <property type="molecule type" value="Genomic_DNA"/>
</dbReference>
<organism evidence="10 11">
    <name type="scientific">Delitschia confertaspora ATCC 74209</name>
    <dbReference type="NCBI Taxonomy" id="1513339"/>
    <lineage>
        <taxon>Eukaryota</taxon>
        <taxon>Fungi</taxon>
        <taxon>Dikarya</taxon>
        <taxon>Ascomycota</taxon>
        <taxon>Pezizomycotina</taxon>
        <taxon>Dothideomycetes</taxon>
        <taxon>Pleosporomycetidae</taxon>
        <taxon>Pleosporales</taxon>
        <taxon>Delitschiaceae</taxon>
        <taxon>Delitschia</taxon>
    </lineage>
</organism>
<gene>
    <name evidence="10" type="ORF">GQ43DRAFT_442153</name>
</gene>
<feature type="transmembrane region" description="Helical" evidence="8">
    <location>
        <begin position="35"/>
        <end position="54"/>
    </location>
</feature>
<protein>
    <submittedName>
        <fullName evidence="10">Efflux pump antibiotic resistance protein</fullName>
    </submittedName>
</protein>
<keyword evidence="11" id="KW-1185">Reference proteome</keyword>
<evidence type="ECO:0000256" key="8">
    <source>
        <dbReference type="SAM" id="Phobius"/>
    </source>
</evidence>
<feature type="region of interest" description="Disordered" evidence="7">
    <location>
        <begin position="1"/>
        <end position="29"/>
    </location>
</feature>
<dbReference type="SUPFAM" id="SSF103473">
    <property type="entry name" value="MFS general substrate transporter"/>
    <property type="match status" value="1"/>
</dbReference>
<dbReference type="Gene3D" id="1.20.1250.20">
    <property type="entry name" value="MFS general substrate transporter like domains"/>
    <property type="match status" value="1"/>
</dbReference>
<dbReference type="AlphaFoldDB" id="A0A9P4MXC9"/>
<dbReference type="InterPro" id="IPR036259">
    <property type="entry name" value="MFS_trans_sf"/>
</dbReference>
<feature type="transmembrane region" description="Helical" evidence="8">
    <location>
        <begin position="76"/>
        <end position="94"/>
    </location>
</feature>
<feature type="transmembrane region" description="Helical" evidence="8">
    <location>
        <begin position="235"/>
        <end position="254"/>
    </location>
</feature>
<evidence type="ECO:0000259" key="9">
    <source>
        <dbReference type="PROSITE" id="PS50850"/>
    </source>
</evidence>
<keyword evidence="6 8" id="KW-0472">Membrane</keyword>
<evidence type="ECO:0000256" key="3">
    <source>
        <dbReference type="ARBA" id="ARBA00022448"/>
    </source>
</evidence>
<evidence type="ECO:0000256" key="2">
    <source>
        <dbReference type="ARBA" id="ARBA00007520"/>
    </source>
</evidence>
<feature type="transmembrane region" description="Helical" evidence="8">
    <location>
        <begin position="347"/>
        <end position="365"/>
    </location>
</feature>
<feature type="transmembrane region" description="Helical" evidence="8">
    <location>
        <begin position="195"/>
        <end position="214"/>
    </location>
</feature>
<feature type="transmembrane region" description="Helical" evidence="8">
    <location>
        <begin position="131"/>
        <end position="155"/>
    </location>
</feature>
<evidence type="ECO:0000256" key="6">
    <source>
        <dbReference type="ARBA" id="ARBA00023136"/>
    </source>
</evidence>
<feature type="transmembrane region" description="Helical" evidence="8">
    <location>
        <begin position="402"/>
        <end position="423"/>
    </location>
</feature>
<dbReference type="PANTHER" id="PTHR23501">
    <property type="entry name" value="MAJOR FACILITATOR SUPERFAMILY"/>
    <property type="match status" value="1"/>
</dbReference>
<evidence type="ECO:0000256" key="7">
    <source>
        <dbReference type="SAM" id="MobiDB-lite"/>
    </source>
</evidence>
<accession>A0A9P4MXC9</accession>
<feature type="transmembrane region" description="Helical" evidence="8">
    <location>
        <begin position="162"/>
        <end position="183"/>
    </location>
</feature>
<comment type="subcellular location">
    <subcellularLocation>
        <location evidence="1">Membrane</location>
        <topology evidence="1">Multi-pass membrane protein</topology>
    </subcellularLocation>
</comment>
<dbReference type="Pfam" id="PF07690">
    <property type="entry name" value="MFS_1"/>
    <property type="match status" value="1"/>
</dbReference>
<sequence length="552" mass="59078">MEPEFLSEKTAPADISSNIPDATSSTPEPPRTVQGFAWILILLSILSCTFLYGLDQTIVANVQPAIVSRFDSLSELAWISVAFLLAAASSNLFWGQMYGRFNVKYLYMTCVLLFEVGSAICGAAPSMAALIVGRAICGFGGAGMYTGSMTLLSLTTTEQERAFYLGLPGITWGAGTVLGPILGGAFTDSSAGWRWAFYINLVIGAVFAPVYVWLVPSKDMQPGKSMKERIKGVDLLGFVLMTGTFTAGLMAISFGGTEYAWDSAQIIALFVVAGVVTAMYWTQQYFAFGVAREHVSFPLVFLKNADLLLVALVEASAITATFIPIYFLPLFFAFVHGDSPMMTGVRLLPYVVFVVFTCLLSGHVVSKNGQWLPWFLGGGILVLAGSAAMYTVNEHTSKANVYGYSVLLGLGAGSYLQLPFAVAQMKVDPVYITGAVGFMAFAQLSAPSVTMAIAEAVFLNEASGQIQQILPNMSLEDIHRIISGLGGDQLASLGQATIQRVIHIIVRNISKAYILCFVGAGVTILISVYFGVSELGRRKKTGKKGTVEDGAS</sequence>
<comment type="similarity">
    <text evidence="2">Belongs to the major facilitator superfamily. TCR/Tet family.</text>
</comment>
<keyword evidence="4 8" id="KW-0812">Transmembrane</keyword>
<evidence type="ECO:0000313" key="11">
    <source>
        <dbReference type="Proteomes" id="UP000799536"/>
    </source>
</evidence>
<name>A0A9P4MXC9_9PLEO</name>